<feature type="transmembrane region" description="Helical" evidence="1">
    <location>
        <begin position="125"/>
        <end position="158"/>
    </location>
</feature>
<feature type="transmembrane region" description="Helical" evidence="1">
    <location>
        <begin position="32"/>
        <end position="56"/>
    </location>
</feature>
<keyword evidence="3" id="KW-1185">Reference proteome</keyword>
<keyword evidence="1" id="KW-0812">Transmembrane</keyword>
<keyword evidence="1" id="KW-0472">Membrane</keyword>
<organism evidence="2 3">
    <name type="scientific">Belliella filtrata</name>
    <dbReference type="NCBI Taxonomy" id="2923435"/>
    <lineage>
        <taxon>Bacteria</taxon>
        <taxon>Pseudomonadati</taxon>
        <taxon>Bacteroidota</taxon>
        <taxon>Cytophagia</taxon>
        <taxon>Cytophagales</taxon>
        <taxon>Cyclobacteriaceae</taxon>
        <taxon>Belliella</taxon>
    </lineage>
</organism>
<protein>
    <recommendedName>
        <fullName evidence="4">Glycerophosphoryl diester phosphodiesterase membrane domain-containing protein</fullName>
    </recommendedName>
</protein>
<comment type="caution">
    <text evidence="2">The sequence shown here is derived from an EMBL/GenBank/DDBJ whole genome shotgun (WGS) entry which is preliminary data.</text>
</comment>
<reference evidence="2" key="1">
    <citation type="submission" date="2022-03" db="EMBL/GenBank/DDBJ databases">
        <title>De novo assembled genomes of Belliella spp. (Cyclobacteriaceae) strains.</title>
        <authorList>
            <person name="Szabo A."/>
            <person name="Korponai K."/>
            <person name="Felfoldi T."/>
        </authorList>
    </citation>
    <scope>NUCLEOTIDE SEQUENCE</scope>
    <source>
        <strain evidence="2">DSM 111904</strain>
    </source>
</reference>
<keyword evidence="1" id="KW-1133">Transmembrane helix</keyword>
<proteinExistence type="predicted"/>
<name>A0ABS9V2K6_9BACT</name>
<dbReference type="Proteomes" id="UP001165489">
    <property type="component" value="Unassembled WGS sequence"/>
</dbReference>
<dbReference type="RefSeq" id="WP_241348971.1">
    <property type="nucleotide sequence ID" value="NZ_JAKZGP010000042.1"/>
</dbReference>
<accession>A0ABS9V2K6</accession>
<evidence type="ECO:0000313" key="3">
    <source>
        <dbReference type="Proteomes" id="UP001165489"/>
    </source>
</evidence>
<evidence type="ECO:0000256" key="1">
    <source>
        <dbReference type="SAM" id="Phobius"/>
    </source>
</evidence>
<dbReference type="EMBL" id="JAKZGP010000042">
    <property type="protein sequence ID" value="MCH7410608.1"/>
    <property type="molecule type" value="Genomic_DNA"/>
</dbReference>
<feature type="transmembrane region" description="Helical" evidence="1">
    <location>
        <begin position="178"/>
        <end position="211"/>
    </location>
</feature>
<feature type="transmembrane region" description="Helical" evidence="1">
    <location>
        <begin position="68"/>
        <end position="86"/>
    </location>
</feature>
<feature type="transmembrane region" description="Helical" evidence="1">
    <location>
        <begin position="232"/>
        <end position="261"/>
    </location>
</feature>
<sequence length="281" mass="31159">MINGHIQFKKRRELGEILSDTFSFTRQNYKPLIAVLIKTSLIPYILVVLASVYYQYVVADLAMLQSTNFGIGIGAMGIASLIFFATSSSTVFSFIKEYEACKGVDLDHNYILDEAKSNFGNMIGLALLAYLMLIFGLVFFVIPGIYFMVPIAMFFPVVLFREMSIFSSVGESFRLIKGYWWVTFGTLIVTVVVIGIMSFAFSVPSLVYTMVKSMVSISQSGDLSTVGQSQDFIAILLNAIASAGSNLLSVVLLIALGFIYFDLDEEKNRTGLRQKIDELDA</sequence>
<evidence type="ECO:0000313" key="2">
    <source>
        <dbReference type="EMBL" id="MCH7410608.1"/>
    </source>
</evidence>
<evidence type="ECO:0008006" key="4">
    <source>
        <dbReference type="Google" id="ProtNLM"/>
    </source>
</evidence>
<gene>
    <name evidence="2" type="ORF">MM239_14465</name>
</gene>